<dbReference type="InterPro" id="IPR050131">
    <property type="entry name" value="Peptidase_S8_subtilisin-like"/>
</dbReference>
<comment type="similarity">
    <text evidence="1 5">Belongs to the peptidase S8 family.</text>
</comment>
<reference evidence="7 8" key="1">
    <citation type="submission" date="2019-03" db="EMBL/GenBank/DDBJ databases">
        <title>Genomics of glacier-inhabiting Cryobacterium strains.</title>
        <authorList>
            <person name="Liu Q."/>
            <person name="Xin Y.-H."/>
        </authorList>
    </citation>
    <scope>NUCLEOTIDE SEQUENCE [LARGE SCALE GENOMIC DNA]</scope>
    <source>
        <strain evidence="7 8">CGMCC 1.4292</strain>
    </source>
</reference>
<feature type="active site" description="Charge relay system" evidence="5">
    <location>
        <position position="88"/>
    </location>
</feature>
<evidence type="ECO:0000256" key="5">
    <source>
        <dbReference type="PROSITE-ProRule" id="PRU01240"/>
    </source>
</evidence>
<dbReference type="InterPro" id="IPR015500">
    <property type="entry name" value="Peptidase_S8_subtilisin-rel"/>
</dbReference>
<comment type="caution">
    <text evidence="7">The sequence shown here is derived from an EMBL/GenBank/DDBJ whole genome shotgun (WGS) entry which is preliminary data.</text>
</comment>
<dbReference type="PRINTS" id="PR00723">
    <property type="entry name" value="SUBTILISIN"/>
</dbReference>
<protein>
    <submittedName>
        <fullName evidence="7">Serine protease</fullName>
    </submittedName>
</protein>
<keyword evidence="8" id="KW-1185">Reference proteome</keyword>
<dbReference type="PROSITE" id="PS51892">
    <property type="entry name" value="SUBTILASE"/>
    <property type="match status" value="1"/>
</dbReference>
<evidence type="ECO:0000256" key="2">
    <source>
        <dbReference type="ARBA" id="ARBA00022670"/>
    </source>
</evidence>
<keyword evidence="2 5" id="KW-0645">Protease</keyword>
<dbReference type="AlphaFoldDB" id="A0A4Y8KLG4"/>
<keyword evidence="4 5" id="KW-0720">Serine protease</keyword>
<evidence type="ECO:0000313" key="8">
    <source>
        <dbReference type="Proteomes" id="UP000298218"/>
    </source>
</evidence>
<evidence type="ECO:0000256" key="1">
    <source>
        <dbReference type="ARBA" id="ARBA00011073"/>
    </source>
</evidence>
<accession>A0A4Y8KLG4</accession>
<evidence type="ECO:0000259" key="6">
    <source>
        <dbReference type="Pfam" id="PF00082"/>
    </source>
</evidence>
<dbReference type="Pfam" id="PF00082">
    <property type="entry name" value="Peptidase_S8"/>
    <property type="match status" value="1"/>
</dbReference>
<feature type="active site" description="Charge relay system" evidence="5">
    <location>
        <position position="231"/>
    </location>
</feature>
<dbReference type="GO" id="GO:0004252">
    <property type="term" value="F:serine-type endopeptidase activity"/>
    <property type="evidence" value="ECO:0007669"/>
    <property type="project" value="UniProtKB-UniRule"/>
</dbReference>
<dbReference type="Proteomes" id="UP000298218">
    <property type="component" value="Unassembled WGS sequence"/>
</dbReference>
<evidence type="ECO:0000256" key="3">
    <source>
        <dbReference type="ARBA" id="ARBA00022801"/>
    </source>
</evidence>
<proteinExistence type="inferred from homology"/>
<evidence type="ECO:0000313" key="7">
    <source>
        <dbReference type="EMBL" id="TFD75201.1"/>
    </source>
</evidence>
<feature type="active site" description="Charge relay system" evidence="5">
    <location>
        <position position="46"/>
    </location>
</feature>
<sequence length="268" mass="28406">MTLPEWSSAFSDAVLRPITPLPLPTPTHTWAWGSATGKGVKVAVIDSGVSADHPRVARLAGSIAIEPDDRSVDGCRIVEGPHEDLYGHGTACAGIIRMMAPEADIYSVRVLGKNLSTRGAMFAAAIRWSIDHGMNVANLSLSSRSEQWFGPLHALADEAYFHNLMLVCAANNVPGPTYPSQYASVFSVAAREGDDPFSIAYNPRPPVEFGAPGIDVDVAWATGSITATGNSFAAPHIAGLVTLLLSKHPELTPFQVKSVLHALSTNAQ</sequence>
<dbReference type="InterPro" id="IPR023827">
    <property type="entry name" value="Peptidase_S8_Asp-AS"/>
</dbReference>
<dbReference type="PANTHER" id="PTHR43806:SF11">
    <property type="entry name" value="CEREVISIN-RELATED"/>
    <property type="match status" value="1"/>
</dbReference>
<evidence type="ECO:0000256" key="4">
    <source>
        <dbReference type="ARBA" id="ARBA00022825"/>
    </source>
</evidence>
<dbReference type="SUPFAM" id="SSF52743">
    <property type="entry name" value="Subtilisin-like"/>
    <property type="match status" value="1"/>
</dbReference>
<dbReference type="EMBL" id="SOHQ01000045">
    <property type="protein sequence ID" value="TFD75201.1"/>
    <property type="molecule type" value="Genomic_DNA"/>
</dbReference>
<dbReference type="PANTHER" id="PTHR43806">
    <property type="entry name" value="PEPTIDASE S8"/>
    <property type="match status" value="1"/>
</dbReference>
<dbReference type="GO" id="GO:0006508">
    <property type="term" value="P:proteolysis"/>
    <property type="evidence" value="ECO:0007669"/>
    <property type="project" value="UniProtKB-KW"/>
</dbReference>
<name>A0A4Y8KLG4_9MICO</name>
<dbReference type="Gene3D" id="3.40.50.200">
    <property type="entry name" value="Peptidase S8/S53 domain"/>
    <property type="match status" value="1"/>
</dbReference>
<gene>
    <name evidence="7" type="ORF">E3T53_16525</name>
</gene>
<dbReference type="PROSITE" id="PS00136">
    <property type="entry name" value="SUBTILASE_ASP"/>
    <property type="match status" value="1"/>
</dbReference>
<dbReference type="InterPro" id="IPR000209">
    <property type="entry name" value="Peptidase_S8/S53_dom"/>
</dbReference>
<dbReference type="RefSeq" id="WP_134174876.1">
    <property type="nucleotide sequence ID" value="NZ_SODI01000001.1"/>
</dbReference>
<feature type="domain" description="Peptidase S8/S53" evidence="6">
    <location>
        <begin position="37"/>
        <end position="261"/>
    </location>
</feature>
<keyword evidence="3 5" id="KW-0378">Hydrolase</keyword>
<dbReference type="InterPro" id="IPR036852">
    <property type="entry name" value="Peptidase_S8/S53_dom_sf"/>
</dbReference>
<dbReference type="OrthoDB" id="5177045at2"/>
<organism evidence="7 8">
    <name type="scientific">Cryobacterium psychrophilum</name>
    <dbReference type="NCBI Taxonomy" id="41988"/>
    <lineage>
        <taxon>Bacteria</taxon>
        <taxon>Bacillati</taxon>
        <taxon>Actinomycetota</taxon>
        <taxon>Actinomycetes</taxon>
        <taxon>Micrococcales</taxon>
        <taxon>Microbacteriaceae</taxon>
        <taxon>Cryobacterium</taxon>
    </lineage>
</organism>